<dbReference type="Gene3D" id="1.10.10.10">
    <property type="entry name" value="Winged helix-like DNA-binding domain superfamily/Winged helix DNA-binding domain"/>
    <property type="match status" value="1"/>
</dbReference>
<proteinExistence type="predicted"/>
<dbReference type="GO" id="GO:0003677">
    <property type="term" value="F:DNA binding"/>
    <property type="evidence" value="ECO:0007669"/>
    <property type="project" value="UniProtKB-KW"/>
</dbReference>
<dbReference type="Proteomes" id="UP001597075">
    <property type="component" value="Unassembled WGS sequence"/>
</dbReference>
<gene>
    <name evidence="6" type="ORF">ACFSBJ_00055</name>
</gene>
<dbReference type="PANTHER" id="PTHR30136">
    <property type="entry name" value="HELIX-TURN-HELIX TRANSCRIPTIONAL REGULATOR, ICLR FAMILY"/>
    <property type="match status" value="1"/>
</dbReference>
<accession>A0ABD6CTG1</accession>
<dbReference type="InterPro" id="IPR036390">
    <property type="entry name" value="WH_DNA-bd_sf"/>
</dbReference>
<dbReference type="AlphaFoldDB" id="A0ABD6CTG1"/>
<evidence type="ECO:0000259" key="5">
    <source>
        <dbReference type="PROSITE" id="PS51078"/>
    </source>
</evidence>
<dbReference type="InterPro" id="IPR005471">
    <property type="entry name" value="Tscrpt_reg_IclR_N"/>
</dbReference>
<protein>
    <submittedName>
        <fullName evidence="6">IclR family transcriptional regulator</fullName>
    </submittedName>
</protein>
<sequence length="264" mass="29572">MTVDGNGLQTTVRSLEILEAINSHGSVRADTLVAELGVSRSSVHNHLATLREREYVVKKGDRYYLGLKLYHLGEQAKTRRLSYDVIGEHVARVANEIDMEVDFSVEEYGRVVVIFDEVGHRNRRGFQLGRYMPIHACASGKAILAAYSPERVASILDRRSLTRVTDNTIVDREALCDDLRTTRERGYSINDEESNSGIQAVGTAVREPDGTVAGGLSIAGPTYNYPPYDQIAETLLSAADELEREIETRWQREFQQPDRRDDGS</sequence>
<evidence type="ECO:0000313" key="7">
    <source>
        <dbReference type="Proteomes" id="UP001597075"/>
    </source>
</evidence>
<evidence type="ECO:0000256" key="3">
    <source>
        <dbReference type="ARBA" id="ARBA00023163"/>
    </source>
</evidence>
<evidence type="ECO:0000259" key="4">
    <source>
        <dbReference type="PROSITE" id="PS51077"/>
    </source>
</evidence>
<keyword evidence="7" id="KW-1185">Reference proteome</keyword>
<reference evidence="6 7" key="1">
    <citation type="journal article" date="2019" name="Int. J. Syst. Evol. Microbiol.">
        <title>The Global Catalogue of Microorganisms (GCM) 10K type strain sequencing project: providing services to taxonomists for standard genome sequencing and annotation.</title>
        <authorList>
            <consortium name="The Broad Institute Genomics Platform"/>
            <consortium name="The Broad Institute Genome Sequencing Center for Infectious Disease"/>
            <person name="Wu L."/>
            <person name="Ma J."/>
        </authorList>
    </citation>
    <scope>NUCLEOTIDE SEQUENCE [LARGE SCALE GENOMIC DNA]</scope>
    <source>
        <strain evidence="6 7">CGMCC 1.10594</strain>
    </source>
</reference>
<dbReference type="SUPFAM" id="SSF55781">
    <property type="entry name" value="GAF domain-like"/>
    <property type="match status" value="1"/>
</dbReference>
<evidence type="ECO:0000256" key="1">
    <source>
        <dbReference type="ARBA" id="ARBA00023015"/>
    </source>
</evidence>
<comment type="caution">
    <text evidence="6">The sequence shown here is derived from an EMBL/GenBank/DDBJ whole genome shotgun (WGS) entry which is preliminary data.</text>
</comment>
<dbReference type="InterPro" id="IPR050707">
    <property type="entry name" value="HTH_MetabolicPath_Reg"/>
</dbReference>
<dbReference type="Pfam" id="PF09339">
    <property type="entry name" value="HTH_IclR"/>
    <property type="match status" value="1"/>
</dbReference>
<keyword evidence="1" id="KW-0805">Transcription regulation</keyword>
<dbReference type="InterPro" id="IPR029016">
    <property type="entry name" value="GAF-like_dom_sf"/>
</dbReference>
<name>A0ABD6CTG1_9EURY</name>
<dbReference type="InterPro" id="IPR036388">
    <property type="entry name" value="WH-like_DNA-bd_sf"/>
</dbReference>
<dbReference type="PANTHER" id="PTHR30136:SF35">
    <property type="entry name" value="HTH-TYPE TRANSCRIPTIONAL REGULATOR RV1719"/>
    <property type="match status" value="1"/>
</dbReference>
<dbReference type="PROSITE" id="PS51077">
    <property type="entry name" value="HTH_ICLR"/>
    <property type="match status" value="1"/>
</dbReference>
<evidence type="ECO:0000256" key="2">
    <source>
        <dbReference type="ARBA" id="ARBA00023125"/>
    </source>
</evidence>
<dbReference type="InterPro" id="IPR014757">
    <property type="entry name" value="Tscrpt_reg_IclR_C"/>
</dbReference>
<organism evidence="6 7">
    <name type="scientific">Haloplanus ruber</name>
    <dbReference type="NCBI Taxonomy" id="869892"/>
    <lineage>
        <taxon>Archaea</taxon>
        <taxon>Methanobacteriati</taxon>
        <taxon>Methanobacteriota</taxon>
        <taxon>Stenosarchaea group</taxon>
        <taxon>Halobacteria</taxon>
        <taxon>Halobacteriales</taxon>
        <taxon>Haloferacaceae</taxon>
        <taxon>Haloplanus</taxon>
    </lineage>
</organism>
<dbReference type="PROSITE" id="PS51078">
    <property type="entry name" value="ICLR_ED"/>
    <property type="match status" value="1"/>
</dbReference>
<dbReference type="EMBL" id="JBHUDL010000002">
    <property type="protein sequence ID" value="MFD1632141.1"/>
    <property type="molecule type" value="Genomic_DNA"/>
</dbReference>
<dbReference type="Pfam" id="PF01614">
    <property type="entry name" value="IclR_C"/>
    <property type="match status" value="1"/>
</dbReference>
<evidence type="ECO:0000313" key="6">
    <source>
        <dbReference type="EMBL" id="MFD1632141.1"/>
    </source>
</evidence>
<dbReference type="GO" id="GO:0006355">
    <property type="term" value="P:regulation of DNA-templated transcription"/>
    <property type="evidence" value="ECO:0007669"/>
    <property type="project" value="UniProtKB-ARBA"/>
</dbReference>
<feature type="domain" description="IclR-ED" evidence="5">
    <location>
        <begin position="68"/>
        <end position="248"/>
    </location>
</feature>
<feature type="domain" description="HTH iclR-type" evidence="4">
    <location>
        <begin position="8"/>
        <end position="67"/>
    </location>
</feature>
<keyword evidence="3" id="KW-0804">Transcription</keyword>
<dbReference type="SUPFAM" id="SSF46785">
    <property type="entry name" value="Winged helix' DNA-binding domain"/>
    <property type="match status" value="1"/>
</dbReference>
<keyword evidence="2" id="KW-0238">DNA-binding</keyword>
<dbReference type="RefSeq" id="WP_256407100.1">
    <property type="nucleotide sequence ID" value="NZ_CP187154.1"/>
</dbReference>
<dbReference type="Gene3D" id="3.30.450.40">
    <property type="match status" value="1"/>
</dbReference>
<dbReference type="SMART" id="SM00346">
    <property type="entry name" value="HTH_ICLR"/>
    <property type="match status" value="1"/>
</dbReference>